<protein>
    <submittedName>
        <fullName evidence="1">Uncharacterized protein</fullName>
    </submittedName>
</protein>
<name>A0A382PZJ7_9ZZZZ</name>
<accession>A0A382PZJ7</accession>
<dbReference type="EMBL" id="UINC01110935">
    <property type="protein sequence ID" value="SVC78774.1"/>
    <property type="molecule type" value="Genomic_DNA"/>
</dbReference>
<dbReference type="AlphaFoldDB" id="A0A382PZJ7"/>
<gene>
    <name evidence="1" type="ORF">METZ01_LOCUS331628</name>
</gene>
<evidence type="ECO:0000313" key="1">
    <source>
        <dbReference type="EMBL" id="SVC78774.1"/>
    </source>
</evidence>
<reference evidence="1" key="1">
    <citation type="submission" date="2018-05" db="EMBL/GenBank/DDBJ databases">
        <authorList>
            <person name="Lanie J.A."/>
            <person name="Ng W.-L."/>
            <person name="Kazmierczak K.M."/>
            <person name="Andrzejewski T.M."/>
            <person name="Davidsen T.M."/>
            <person name="Wayne K.J."/>
            <person name="Tettelin H."/>
            <person name="Glass J.I."/>
            <person name="Rusch D."/>
            <person name="Podicherti R."/>
            <person name="Tsui H.-C.T."/>
            <person name="Winkler M.E."/>
        </authorList>
    </citation>
    <scope>NUCLEOTIDE SEQUENCE</scope>
</reference>
<sequence>MYYTYYFQGMVFEKEEIEKDPKKAFLSYSEKFKNIDYLNDFHKEYVDESLSEFDERLHFEIIDGEAEAYDYETGEEIYKSIFRMELKDVGPGAKKNYVYYEKYSPMLLLFDWLQNVIPANRYLNNWGGTAHIYSDQDWSSFESFMINSDGVLKESMLTTNSAYDKEIKPGKNVEFLYPDVKGEIK</sequence>
<organism evidence="1">
    <name type="scientific">marine metagenome</name>
    <dbReference type="NCBI Taxonomy" id="408172"/>
    <lineage>
        <taxon>unclassified sequences</taxon>
        <taxon>metagenomes</taxon>
        <taxon>ecological metagenomes</taxon>
    </lineage>
</organism>
<proteinExistence type="predicted"/>